<accession>A0A5C5VZK9</accession>
<organism evidence="1 2">
    <name type="scientific">Botrimarina hoheduenensis</name>
    <dbReference type="NCBI Taxonomy" id="2528000"/>
    <lineage>
        <taxon>Bacteria</taxon>
        <taxon>Pseudomonadati</taxon>
        <taxon>Planctomycetota</taxon>
        <taxon>Planctomycetia</taxon>
        <taxon>Pirellulales</taxon>
        <taxon>Lacipirellulaceae</taxon>
        <taxon>Botrimarina</taxon>
    </lineage>
</organism>
<evidence type="ECO:0000313" key="1">
    <source>
        <dbReference type="EMBL" id="TWT42912.1"/>
    </source>
</evidence>
<dbReference type="Proteomes" id="UP000318995">
    <property type="component" value="Unassembled WGS sequence"/>
</dbReference>
<name>A0A5C5VZK9_9BACT</name>
<comment type="caution">
    <text evidence="1">The sequence shown here is derived from an EMBL/GenBank/DDBJ whole genome shotgun (WGS) entry which is preliminary data.</text>
</comment>
<dbReference type="AlphaFoldDB" id="A0A5C5VZK9"/>
<dbReference type="EMBL" id="SJPH01000005">
    <property type="protein sequence ID" value="TWT42912.1"/>
    <property type="molecule type" value="Genomic_DNA"/>
</dbReference>
<proteinExistence type="predicted"/>
<dbReference type="OrthoDB" id="285275at2"/>
<protein>
    <submittedName>
        <fullName evidence="1">Uncharacterized protein</fullName>
    </submittedName>
</protein>
<reference evidence="1 2" key="1">
    <citation type="submission" date="2019-02" db="EMBL/GenBank/DDBJ databases">
        <title>Deep-cultivation of Planctomycetes and their phenomic and genomic characterization uncovers novel biology.</title>
        <authorList>
            <person name="Wiegand S."/>
            <person name="Jogler M."/>
            <person name="Boedeker C."/>
            <person name="Pinto D."/>
            <person name="Vollmers J."/>
            <person name="Rivas-Marin E."/>
            <person name="Kohn T."/>
            <person name="Peeters S.H."/>
            <person name="Heuer A."/>
            <person name="Rast P."/>
            <person name="Oberbeckmann S."/>
            <person name="Bunk B."/>
            <person name="Jeske O."/>
            <person name="Meyerdierks A."/>
            <person name="Storesund J.E."/>
            <person name="Kallscheuer N."/>
            <person name="Luecker S."/>
            <person name="Lage O.M."/>
            <person name="Pohl T."/>
            <person name="Merkel B.J."/>
            <person name="Hornburger P."/>
            <person name="Mueller R.-W."/>
            <person name="Bruemmer F."/>
            <person name="Labrenz M."/>
            <person name="Spormann A.M."/>
            <person name="Op Den Camp H."/>
            <person name="Overmann J."/>
            <person name="Amann R."/>
            <person name="Jetten M.S.M."/>
            <person name="Mascher T."/>
            <person name="Medema M.H."/>
            <person name="Devos D.P."/>
            <person name="Kaster A.-K."/>
            <person name="Ovreas L."/>
            <person name="Rohde M."/>
            <person name="Galperin M.Y."/>
            <person name="Jogler C."/>
        </authorList>
    </citation>
    <scope>NUCLEOTIDE SEQUENCE [LARGE SCALE GENOMIC DNA]</scope>
    <source>
        <strain evidence="1 2">Pla111</strain>
    </source>
</reference>
<keyword evidence="2" id="KW-1185">Reference proteome</keyword>
<dbReference type="RefSeq" id="WP_146574785.1">
    <property type="nucleotide sequence ID" value="NZ_SJPH01000005.1"/>
</dbReference>
<sequence>MIHFSCDACGQPIDREHETRYVVRLEVYAAVDEDTEPTDPEVDHLEAIEDMLERMEDSVSLDDELYQQLRYDLCPTCRERLLADPLARLKGAKLGFSNN</sequence>
<evidence type="ECO:0000313" key="2">
    <source>
        <dbReference type="Proteomes" id="UP000318995"/>
    </source>
</evidence>
<gene>
    <name evidence="1" type="ORF">Pla111_25500</name>
</gene>